<dbReference type="PANTHER" id="PTHR42792">
    <property type="entry name" value="FLAGELLIN"/>
    <property type="match status" value="1"/>
</dbReference>
<accession>A0A327MGN3</accession>
<evidence type="ECO:0000259" key="4">
    <source>
        <dbReference type="Pfam" id="PF00669"/>
    </source>
</evidence>
<dbReference type="Pfam" id="PF00700">
    <property type="entry name" value="Flagellin_C"/>
    <property type="match status" value="1"/>
</dbReference>
<reference evidence="7" key="1">
    <citation type="submission" date="2018-06" db="EMBL/GenBank/DDBJ databases">
        <authorList>
            <person name="Khan S.A."/>
        </authorList>
    </citation>
    <scope>NUCLEOTIDE SEQUENCE [LARGE SCALE GENOMIC DNA]</scope>
    <source>
        <strain evidence="7">DB-1506</strain>
    </source>
</reference>
<evidence type="ECO:0000313" key="6">
    <source>
        <dbReference type="EMBL" id="RAI59338.1"/>
    </source>
</evidence>
<dbReference type="OrthoDB" id="7265253at2"/>
<feature type="domain" description="Flagellin N-terminal" evidence="4">
    <location>
        <begin position="24"/>
        <end position="135"/>
    </location>
</feature>
<proteinExistence type="inferred from homology"/>
<dbReference type="PANTHER" id="PTHR42792:SF1">
    <property type="entry name" value="FLAGELLAR HOOK-ASSOCIATED PROTEIN 3"/>
    <property type="match status" value="1"/>
</dbReference>
<keyword evidence="2 3" id="KW-0975">Bacterial flagellum</keyword>
<dbReference type="InterPro" id="IPR001492">
    <property type="entry name" value="Flagellin"/>
</dbReference>
<dbReference type="AlphaFoldDB" id="A0A327MGN3"/>
<dbReference type="RefSeq" id="WP_111469595.1">
    <property type="nucleotide sequence ID" value="NZ_QLIX01000005.1"/>
</dbReference>
<dbReference type="GO" id="GO:0005198">
    <property type="term" value="F:structural molecule activity"/>
    <property type="evidence" value="ECO:0007669"/>
    <property type="project" value="UniProtKB-UniRule"/>
</dbReference>
<evidence type="ECO:0000256" key="1">
    <source>
        <dbReference type="ARBA" id="ARBA00005709"/>
    </source>
</evidence>
<comment type="caution">
    <text evidence="6">The sequence shown here is derived from an EMBL/GenBank/DDBJ whole genome shotgun (WGS) entry which is preliminary data.</text>
</comment>
<dbReference type="EMBL" id="QLIX01000005">
    <property type="protein sequence ID" value="RAI59338.1"/>
    <property type="molecule type" value="Genomic_DNA"/>
</dbReference>
<dbReference type="GO" id="GO:0009288">
    <property type="term" value="C:bacterial-type flagellum"/>
    <property type="evidence" value="ECO:0007669"/>
    <property type="project" value="UniProtKB-SubCell"/>
</dbReference>
<keyword evidence="7" id="KW-1185">Reference proteome</keyword>
<dbReference type="InterPro" id="IPR001029">
    <property type="entry name" value="Flagellin_N"/>
</dbReference>
<dbReference type="SUPFAM" id="SSF64518">
    <property type="entry name" value="Phase 1 flagellin"/>
    <property type="match status" value="1"/>
</dbReference>
<comment type="similarity">
    <text evidence="1 3">Belongs to the bacterial flagellin family.</text>
</comment>
<comment type="subcellular location">
    <subcellularLocation>
        <location evidence="3">Secreted</location>
    </subcellularLocation>
    <subcellularLocation>
        <location evidence="3">Bacterial flagellum</location>
    </subcellularLocation>
</comment>
<dbReference type="Pfam" id="PF00669">
    <property type="entry name" value="Flagellin_N"/>
    <property type="match status" value="1"/>
</dbReference>
<evidence type="ECO:0000313" key="7">
    <source>
        <dbReference type="Proteomes" id="UP000249065"/>
    </source>
</evidence>
<protein>
    <recommendedName>
        <fullName evidence="3">Flagellin</fullName>
    </recommendedName>
</protein>
<evidence type="ECO:0000256" key="3">
    <source>
        <dbReference type="RuleBase" id="RU362073"/>
    </source>
</evidence>
<evidence type="ECO:0000259" key="5">
    <source>
        <dbReference type="Pfam" id="PF00700"/>
    </source>
</evidence>
<dbReference type="Proteomes" id="UP000249065">
    <property type="component" value="Unassembled WGS sequence"/>
</dbReference>
<dbReference type="Gene3D" id="1.20.1330.10">
    <property type="entry name" value="f41 fragment of flagellin, N-terminal domain"/>
    <property type="match status" value="1"/>
</dbReference>
<feature type="domain" description="Flagellin C-terminal" evidence="5">
    <location>
        <begin position="275"/>
        <end position="354"/>
    </location>
</feature>
<evidence type="ECO:0000256" key="2">
    <source>
        <dbReference type="ARBA" id="ARBA00023143"/>
    </source>
</evidence>
<gene>
    <name evidence="6" type="ORF">DOO78_09945</name>
</gene>
<organism evidence="6 7">
    <name type="scientific">Roseicella frigidaeris</name>
    <dbReference type="NCBI Taxonomy" id="2230885"/>
    <lineage>
        <taxon>Bacteria</taxon>
        <taxon>Pseudomonadati</taxon>
        <taxon>Pseudomonadota</taxon>
        <taxon>Alphaproteobacteria</taxon>
        <taxon>Acetobacterales</taxon>
        <taxon>Roseomonadaceae</taxon>
        <taxon>Roseicella</taxon>
    </lineage>
</organism>
<name>A0A327MGN3_9PROT</name>
<dbReference type="InterPro" id="IPR046358">
    <property type="entry name" value="Flagellin_C"/>
</dbReference>
<sequence length="355" mass="36233">MTSVSVLARMEADTAALRLRVETLTRQQATGRKTDSIGDLGAQLPQALTLHAEIARHGVYGTAIDTALTRASVTQTALQRLGDIASEFADKLAVTLDPNDTSSLSLIATRARTAMVEVGQILNTQSGGEYVFGGSDFANPPVPDPDGLPNSGLATRIASAVATLGGGNAAAVAAATRAAALDDSAGVSPFSAFLSDAASGAAEPRRSVTTGDGQTVAYGIAANRNGAAVSAGETTGSWARDLLRGLASLAALTPAQASSASDYQAFATTIRQGLKSAENALADEQGALGQTEARLQAVKDRQSTVTDTLKTQLAGIEEIDLATVLTRLSATKSVLEASYTAIGQLSSLTLTHYLG</sequence>
<dbReference type="GO" id="GO:0005576">
    <property type="term" value="C:extracellular region"/>
    <property type="evidence" value="ECO:0007669"/>
    <property type="project" value="UniProtKB-SubCell"/>
</dbReference>
<comment type="function">
    <text evidence="3">Flagellin is the subunit protein which polymerizes to form the filaments of bacterial flagella.</text>
</comment>
<keyword evidence="3" id="KW-0964">Secreted</keyword>